<keyword evidence="8" id="KW-1133">Transmembrane helix</keyword>
<dbReference type="Pfam" id="PF06580">
    <property type="entry name" value="His_kinase"/>
    <property type="match status" value="1"/>
</dbReference>
<evidence type="ECO:0000256" key="1">
    <source>
        <dbReference type="ARBA" id="ARBA00000085"/>
    </source>
</evidence>
<dbReference type="InterPro" id="IPR036890">
    <property type="entry name" value="HATPase_C_sf"/>
</dbReference>
<gene>
    <name evidence="10" type="ORF">FHS18_004925</name>
</gene>
<keyword evidence="11" id="KW-1185">Reference proteome</keyword>
<dbReference type="GO" id="GO:0016020">
    <property type="term" value="C:membrane"/>
    <property type="evidence" value="ECO:0007669"/>
    <property type="project" value="InterPro"/>
</dbReference>
<comment type="caution">
    <text evidence="10">The sequence shown here is derived from an EMBL/GenBank/DDBJ whole genome shotgun (WGS) entry which is preliminary data.</text>
</comment>
<keyword evidence="4" id="KW-0547">Nucleotide-binding</keyword>
<evidence type="ECO:0000313" key="11">
    <source>
        <dbReference type="Proteomes" id="UP000570361"/>
    </source>
</evidence>
<evidence type="ECO:0000259" key="9">
    <source>
        <dbReference type="PROSITE" id="PS50109"/>
    </source>
</evidence>
<keyword evidence="5 10" id="KW-0418">Kinase</keyword>
<dbReference type="InterPro" id="IPR010559">
    <property type="entry name" value="Sig_transdc_His_kin_internal"/>
</dbReference>
<keyword evidence="6" id="KW-0067">ATP-binding</keyword>
<keyword evidence="8" id="KW-0812">Transmembrane</keyword>
<dbReference type="GO" id="GO:0000155">
    <property type="term" value="F:phosphorelay sensor kinase activity"/>
    <property type="evidence" value="ECO:0007669"/>
    <property type="project" value="InterPro"/>
</dbReference>
<name>A0A7W5B1V1_9BACL</name>
<evidence type="ECO:0000256" key="8">
    <source>
        <dbReference type="SAM" id="Phobius"/>
    </source>
</evidence>
<keyword evidence="8" id="KW-0472">Membrane</keyword>
<dbReference type="AlphaFoldDB" id="A0A7W5B1V1"/>
<keyword evidence="3 10" id="KW-0808">Transferase</keyword>
<evidence type="ECO:0000256" key="4">
    <source>
        <dbReference type="ARBA" id="ARBA00022741"/>
    </source>
</evidence>
<dbReference type="PANTHER" id="PTHR34220:SF7">
    <property type="entry name" value="SENSOR HISTIDINE KINASE YPDA"/>
    <property type="match status" value="1"/>
</dbReference>
<dbReference type="EC" id="2.7.13.3" evidence="2"/>
<dbReference type="RefSeq" id="WP_221401437.1">
    <property type="nucleotide sequence ID" value="NZ_JACHXK010000014.1"/>
</dbReference>
<dbReference type="SMART" id="SM00387">
    <property type="entry name" value="HATPase_c"/>
    <property type="match status" value="1"/>
</dbReference>
<dbReference type="PRINTS" id="PR00344">
    <property type="entry name" value="BCTRLSENSOR"/>
</dbReference>
<evidence type="ECO:0000313" key="10">
    <source>
        <dbReference type="EMBL" id="MBB3112823.1"/>
    </source>
</evidence>
<dbReference type="Gene3D" id="3.30.565.10">
    <property type="entry name" value="Histidine kinase-like ATPase, C-terminal domain"/>
    <property type="match status" value="1"/>
</dbReference>
<keyword evidence="7" id="KW-0902">Two-component regulatory system</keyword>
<organism evidence="10 11">
    <name type="scientific">Paenibacillus phyllosphaerae</name>
    <dbReference type="NCBI Taxonomy" id="274593"/>
    <lineage>
        <taxon>Bacteria</taxon>
        <taxon>Bacillati</taxon>
        <taxon>Bacillota</taxon>
        <taxon>Bacilli</taxon>
        <taxon>Bacillales</taxon>
        <taxon>Paenibacillaceae</taxon>
        <taxon>Paenibacillus</taxon>
    </lineage>
</organism>
<dbReference type="PROSITE" id="PS50109">
    <property type="entry name" value="HIS_KIN"/>
    <property type="match status" value="1"/>
</dbReference>
<evidence type="ECO:0000256" key="5">
    <source>
        <dbReference type="ARBA" id="ARBA00022777"/>
    </source>
</evidence>
<reference evidence="10 11" key="1">
    <citation type="submission" date="2020-08" db="EMBL/GenBank/DDBJ databases">
        <title>Genomic Encyclopedia of Type Strains, Phase III (KMG-III): the genomes of soil and plant-associated and newly described type strains.</title>
        <authorList>
            <person name="Whitman W."/>
        </authorList>
    </citation>
    <scope>NUCLEOTIDE SEQUENCE [LARGE SCALE GENOMIC DNA]</scope>
    <source>
        <strain evidence="10 11">CECT 5862</strain>
    </source>
</reference>
<evidence type="ECO:0000256" key="7">
    <source>
        <dbReference type="ARBA" id="ARBA00023012"/>
    </source>
</evidence>
<evidence type="ECO:0000256" key="3">
    <source>
        <dbReference type="ARBA" id="ARBA00022679"/>
    </source>
</evidence>
<feature type="transmembrane region" description="Helical" evidence="8">
    <location>
        <begin position="296"/>
        <end position="317"/>
    </location>
</feature>
<dbReference type="EMBL" id="JACHXK010000014">
    <property type="protein sequence ID" value="MBB3112823.1"/>
    <property type="molecule type" value="Genomic_DNA"/>
</dbReference>
<comment type="catalytic activity">
    <reaction evidence="1">
        <text>ATP + protein L-histidine = ADP + protein N-phospho-L-histidine.</text>
        <dbReference type="EC" id="2.7.13.3"/>
    </reaction>
</comment>
<dbReference type="Gene3D" id="6.10.340.10">
    <property type="match status" value="1"/>
</dbReference>
<evidence type="ECO:0000256" key="2">
    <source>
        <dbReference type="ARBA" id="ARBA00012438"/>
    </source>
</evidence>
<dbReference type="Pfam" id="PF02518">
    <property type="entry name" value="HATPase_c"/>
    <property type="match status" value="1"/>
</dbReference>
<protein>
    <recommendedName>
        <fullName evidence="2">histidine kinase</fullName>
        <ecNumber evidence="2">2.7.13.3</ecNumber>
    </recommendedName>
</protein>
<accession>A0A7W5B1V1</accession>
<feature type="domain" description="Histidine kinase" evidence="9">
    <location>
        <begin position="390"/>
        <end position="588"/>
    </location>
</feature>
<evidence type="ECO:0000256" key="6">
    <source>
        <dbReference type="ARBA" id="ARBA00022840"/>
    </source>
</evidence>
<dbReference type="SUPFAM" id="SSF55874">
    <property type="entry name" value="ATPase domain of HSP90 chaperone/DNA topoisomerase II/histidine kinase"/>
    <property type="match status" value="1"/>
</dbReference>
<dbReference type="InterPro" id="IPR050640">
    <property type="entry name" value="Bact_2-comp_sensor_kinase"/>
</dbReference>
<dbReference type="PANTHER" id="PTHR34220">
    <property type="entry name" value="SENSOR HISTIDINE KINASE YPDA"/>
    <property type="match status" value="1"/>
</dbReference>
<proteinExistence type="predicted"/>
<dbReference type="InterPro" id="IPR004358">
    <property type="entry name" value="Sig_transdc_His_kin-like_C"/>
</dbReference>
<sequence>MAIGKLWRSVIDPFRRSIRNRLILTMILLSVIPTLAVTVLAAENNRRTIEAEVIDTNLSNMKWTGVYLGDQFAQLNNLIYTMLISPSMNAYLMPVDDAQEPLDFAAQRTILDTLTSLFYTAGNHVIGVEMYLKGRSSLITVNASQSDIDTVSEIPPIYANLFEENKDFSIDNSSEDEGRFRLIRSINRFENQEKLGGIALTVQWGIFDQTLDLLGRGEDQAVLIADSDGRILYNPSGVEASDEVTAVIAKQTEGPGYVQTTHSYVFTNTIDPVGLKLVTIIPAGVIDHSARSTARYGLIIGIISAAVSLFIAFAIAWKTARPIVTLARSMQGLNLIREQEKTLVKRVDEIGLLENRLQQMAARIREHIKVEYSINLERKTAELKALQAQINPHFLQNTLQLIGSMVFSKQPAESYEVIRSLSDMFRYVIREPGDLAMLKAEIGHLNNYMLIQEKRYTSRLRYTLDVEEAAMRSLLPKLTLQPIVENAFMHGLETKKGSWELSVTAAVVMDDVVIQIRDNGAGMPPKRLTDLRERLSSYRGQVWTHGERIGLNNVASRLKMHFGDEYGIKVDSEAGIGTVVTVRIPHGIGGEEA</sequence>
<dbReference type="InterPro" id="IPR003594">
    <property type="entry name" value="HATPase_dom"/>
</dbReference>
<dbReference type="InterPro" id="IPR005467">
    <property type="entry name" value="His_kinase_dom"/>
</dbReference>
<dbReference type="Proteomes" id="UP000570361">
    <property type="component" value="Unassembled WGS sequence"/>
</dbReference>
<dbReference type="GO" id="GO:0005524">
    <property type="term" value="F:ATP binding"/>
    <property type="evidence" value="ECO:0007669"/>
    <property type="project" value="UniProtKB-KW"/>
</dbReference>